<feature type="domain" description="Orotidine 5'-phosphate decarboxylase" evidence="8">
    <location>
        <begin position="17"/>
        <end position="255"/>
    </location>
</feature>
<dbReference type="GO" id="GO:0006207">
    <property type="term" value="P:'de novo' pyrimidine nucleobase biosynthetic process"/>
    <property type="evidence" value="ECO:0007669"/>
    <property type="project" value="InterPro"/>
</dbReference>
<evidence type="ECO:0000256" key="2">
    <source>
        <dbReference type="ARBA" id="ARBA00008847"/>
    </source>
</evidence>
<evidence type="ECO:0000256" key="7">
    <source>
        <dbReference type="HAMAP-Rule" id="MF_01215"/>
    </source>
</evidence>
<evidence type="ECO:0000259" key="8">
    <source>
        <dbReference type="SMART" id="SM00934"/>
    </source>
</evidence>
<dbReference type="SMART" id="SM00934">
    <property type="entry name" value="OMPdecase"/>
    <property type="match status" value="1"/>
</dbReference>
<dbReference type="UniPathway" id="UPA00070">
    <property type="reaction ID" value="UER00120"/>
</dbReference>
<keyword evidence="4 7" id="KW-0665">Pyrimidine biosynthesis</keyword>
<name>A0A2Z4AEP1_9BACT</name>
<evidence type="ECO:0000256" key="4">
    <source>
        <dbReference type="ARBA" id="ARBA00022975"/>
    </source>
</evidence>
<dbReference type="EC" id="4.1.1.23" evidence="7"/>
<keyword evidence="3 7" id="KW-0210">Decarboxylase</keyword>
<dbReference type="Proteomes" id="UP000247465">
    <property type="component" value="Chromosome"/>
</dbReference>
<dbReference type="PANTHER" id="PTHR43375:SF1">
    <property type="entry name" value="OROTIDINE 5'-PHOSPHATE DECARBOXYLASE"/>
    <property type="match status" value="1"/>
</dbReference>
<comment type="pathway">
    <text evidence="1 7">Pyrimidine metabolism; UMP biosynthesis via de novo pathway; UMP from orotate: step 2/2.</text>
</comment>
<dbReference type="PANTHER" id="PTHR43375">
    <property type="entry name" value="OROTIDINE 5'-PHOSPHATE DECARBOXYLASE"/>
    <property type="match status" value="1"/>
</dbReference>
<sequence>MKFQKKLEERWEKVGSLLCVGLDPDFEKLPESIKGHRYPLFAFNRLIIEKTADFVCAFKPQIAFYASRSAENELLMTLDLLHNNYADIPLILDAKRGDVANTAQHYASEVFDRYRADALTVNPYMGGDSLTPFTERMDKGVFILCRTSNPGSGDIQEINIGKQRLFEIIAYKAAKEWNGGKNVGLVVGATFPKDLKRIREIVGDMPLLIPGLGAQGGDIEATVTAGLCSRGSGMVINSSRGIIYAGKGVDFADRARCAARELRDSINRYR</sequence>
<evidence type="ECO:0000256" key="3">
    <source>
        <dbReference type="ARBA" id="ARBA00022793"/>
    </source>
</evidence>
<dbReference type="SUPFAM" id="SSF51366">
    <property type="entry name" value="Ribulose-phoshate binding barrel"/>
    <property type="match status" value="1"/>
</dbReference>
<dbReference type="HAMAP" id="MF_01215">
    <property type="entry name" value="OMPdecase_type2"/>
    <property type="match status" value="1"/>
</dbReference>
<comment type="similarity">
    <text evidence="2 7">Belongs to the OMP decarboxylase family. Type 2 subfamily.</text>
</comment>
<evidence type="ECO:0000256" key="5">
    <source>
        <dbReference type="ARBA" id="ARBA00023239"/>
    </source>
</evidence>
<dbReference type="Gene3D" id="3.20.20.70">
    <property type="entry name" value="Aldolase class I"/>
    <property type="match status" value="1"/>
</dbReference>
<evidence type="ECO:0000256" key="6">
    <source>
        <dbReference type="ARBA" id="ARBA00049157"/>
    </source>
</evidence>
<dbReference type="NCBIfam" id="TIGR02127">
    <property type="entry name" value="pyrF_sub2"/>
    <property type="match status" value="1"/>
</dbReference>
<dbReference type="CDD" id="cd04725">
    <property type="entry name" value="OMP_decarboxylase_like"/>
    <property type="match status" value="1"/>
</dbReference>
<evidence type="ECO:0000313" key="9">
    <source>
        <dbReference type="EMBL" id="AWT60829.1"/>
    </source>
</evidence>
<evidence type="ECO:0000256" key="1">
    <source>
        <dbReference type="ARBA" id="ARBA00004861"/>
    </source>
</evidence>
<keyword evidence="5 7" id="KW-0456">Lyase</keyword>
<comment type="catalytic activity">
    <reaction evidence="6 7">
        <text>orotidine 5'-phosphate + H(+) = UMP + CO2</text>
        <dbReference type="Rhea" id="RHEA:11596"/>
        <dbReference type="ChEBI" id="CHEBI:15378"/>
        <dbReference type="ChEBI" id="CHEBI:16526"/>
        <dbReference type="ChEBI" id="CHEBI:57538"/>
        <dbReference type="ChEBI" id="CHEBI:57865"/>
        <dbReference type="EC" id="4.1.1.23"/>
    </reaction>
</comment>
<reference evidence="9 10" key="1">
    <citation type="submission" date="2018-06" db="EMBL/GenBank/DDBJ databases">
        <title>Draft Genome Sequence of a Novel Marine Bacterium Related to the Verrucomicrobia.</title>
        <authorList>
            <person name="Vosseberg J."/>
            <person name="Martijn J."/>
            <person name="Ettema T.J.G."/>
        </authorList>
    </citation>
    <scope>NUCLEOTIDE SEQUENCE [LARGE SCALE GENOMIC DNA]</scope>
    <source>
        <strain evidence="9">TARA_B100001123</strain>
    </source>
</reference>
<proteinExistence type="inferred from homology"/>
<dbReference type="InterPro" id="IPR013785">
    <property type="entry name" value="Aldolase_TIM"/>
</dbReference>
<dbReference type="InterPro" id="IPR001754">
    <property type="entry name" value="OMPdeCOase_dom"/>
</dbReference>
<feature type="active site" description="Proton donor" evidence="7">
    <location>
        <position position="95"/>
    </location>
</feature>
<dbReference type="Pfam" id="PF00215">
    <property type="entry name" value="OMPdecase"/>
    <property type="match status" value="1"/>
</dbReference>
<dbReference type="InterPro" id="IPR011060">
    <property type="entry name" value="RibuloseP-bd_barrel"/>
</dbReference>
<dbReference type="AlphaFoldDB" id="A0A2Z4AEP1"/>
<dbReference type="InterPro" id="IPR011995">
    <property type="entry name" value="OMPdecase_type-2"/>
</dbReference>
<accession>A0A2Z4AEP1</accession>
<dbReference type="EMBL" id="CP029803">
    <property type="protein sequence ID" value="AWT60829.1"/>
    <property type="molecule type" value="Genomic_DNA"/>
</dbReference>
<dbReference type="GO" id="GO:0004590">
    <property type="term" value="F:orotidine-5'-phosphate decarboxylase activity"/>
    <property type="evidence" value="ECO:0007669"/>
    <property type="project" value="UniProtKB-UniRule"/>
</dbReference>
<dbReference type="KEGG" id="mtar:DF168_02052"/>
<protein>
    <recommendedName>
        <fullName evidence="7">Orotidine 5'-phosphate decarboxylase</fullName>
        <ecNumber evidence="7">4.1.1.23</ecNumber>
    </recommendedName>
    <alternativeName>
        <fullName evidence="7">OMP decarboxylase</fullName>
        <shortName evidence="7">OMPDCase</shortName>
        <shortName evidence="7">OMPdecase</shortName>
    </alternativeName>
</protein>
<dbReference type="GO" id="GO:0044205">
    <property type="term" value="P:'de novo' UMP biosynthetic process"/>
    <property type="evidence" value="ECO:0007669"/>
    <property type="project" value="UniProtKB-UniRule"/>
</dbReference>
<evidence type="ECO:0000313" key="10">
    <source>
        <dbReference type="Proteomes" id="UP000247465"/>
    </source>
</evidence>
<gene>
    <name evidence="7 9" type="primary">pyrF</name>
    <name evidence="9" type="ORF">DF168_02052</name>
</gene>
<organism evidence="9 10">
    <name type="scientific">Candidatus Moanibacter tarae</name>
    <dbReference type="NCBI Taxonomy" id="2200854"/>
    <lineage>
        <taxon>Bacteria</taxon>
        <taxon>Pseudomonadati</taxon>
        <taxon>Verrucomicrobiota</taxon>
        <taxon>Opitutia</taxon>
        <taxon>Puniceicoccales</taxon>
        <taxon>Puniceicoccales incertae sedis</taxon>
        <taxon>Candidatus Moanibacter</taxon>
    </lineage>
</organism>